<dbReference type="InterPro" id="IPR026408">
    <property type="entry name" value="GG_sam_targ_CFB"/>
</dbReference>
<gene>
    <name evidence="1" type="ORF">LI194_10050</name>
    <name evidence="2" type="ORF">P2T59_16690</name>
</gene>
<evidence type="ECO:0000313" key="2">
    <source>
        <dbReference type="EMBL" id="WET63323.1"/>
    </source>
</evidence>
<dbReference type="Proteomes" id="UP001221009">
    <property type="component" value="Chromosome"/>
</dbReference>
<proteinExistence type="predicted"/>
<name>A0AAP2Q727_PARDI</name>
<protein>
    <submittedName>
        <fullName evidence="1">TIGR04149 family rSAM-modified RiPP</fullName>
    </submittedName>
</protein>
<dbReference type="Proteomes" id="UP001198806">
    <property type="component" value="Unassembled WGS sequence"/>
</dbReference>
<dbReference type="AlphaFoldDB" id="A0AAP2Q727"/>
<dbReference type="EMBL" id="JAJCNI010000010">
    <property type="protein sequence ID" value="MCB6518137.1"/>
    <property type="molecule type" value="Genomic_DNA"/>
</dbReference>
<organism evidence="1 3">
    <name type="scientific">Parabacteroides distasonis</name>
    <dbReference type="NCBI Taxonomy" id="823"/>
    <lineage>
        <taxon>Bacteria</taxon>
        <taxon>Pseudomonadati</taxon>
        <taxon>Bacteroidota</taxon>
        <taxon>Bacteroidia</taxon>
        <taxon>Bacteroidales</taxon>
        <taxon>Tannerellaceae</taxon>
        <taxon>Parabacteroides</taxon>
    </lineage>
</organism>
<reference evidence="2" key="2">
    <citation type="submission" date="2023-03" db="EMBL/GenBank/DDBJ databases">
        <title>Parabacteroides distasonis, a bacteria resistant against UC.</title>
        <authorList>
            <person name="Dai W."/>
        </authorList>
    </citation>
    <scope>NUCLEOTIDE SEQUENCE</scope>
    <source>
        <strain evidence="2">F1-28</strain>
    </source>
</reference>
<reference evidence="1" key="1">
    <citation type="submission" date="2021-10" db="EMBL/GenBank/DDBJ databases">
        <title>Collection of gut derived symbiotic bacterial strains cultured from healthy donors.</title>
        <authorList>
            <person name="Lin H."/>
            <person name="Littmann E."/>
            <person name="Kohout C."/>
            <person name="Pamer E.G."/>
        </authorList>
    </citation>
    <scope>NUCLEOTIDE SEQUENCE</scope>
    <source>
        <strain evidence="1">DFI.2.94</strain>
    </source>
</reference>
<dbReference type="RefSeq" id="WP_122379014.1">
    <property type="nucleotide sequence ID" value="NZ_CP120353.1"/>
</dbReference>
<sequence>MKNLGKLKLKQLKKEELERREMNALKGGCSCGTACGCGSDGSWSGGSSYQNNYGY</sequence>
<dbReference type="EMBL" id="CP120353">
    <property type="protein sequence ID" value="WET63323.1"/>
    <property type="molecule type" value="Genomic_DNA"/>
</dbReference>
<evidence type="ECO:0000313" key="3">
    <source>
        <dbReference type="Proteomes" id="UP001198806"/>
    </source>
</evidence>
<accession>A0AAP2Q727</accession>
<dbReference type="NCBIfam" id="TIGR04149">
    <property type="entry name" value="GG_sam_targ_CFB"/>
    <property type="match status" value="1"/>
</dbReference>
<evidence type="ECO:0000313" key="1">
    <source>
        <dbReference type="EMBL" id="MCB6518137.1"/>
    </source>
</evidence>